<keyword evidence="3" id="KW-1185">Reference proteome</keyword>
<dbReference type="Proteomes" id="UP000095463">
    <property type="component" value="Unassembled WGS sequence"/>
</dbReference>
<dbReference type="InterPro" id="IPR051332">
    <property type="entry name" value="Fosfomycin_Res_Enzymes"/>
</dbReference>
<dbReference type="EMBL" id="LAJE02000158">
    <property type="protein sequence ID" value="OEO31481.1"/>
    <property type="molecule type" value="Genomic_DNA"/>
</dbReference>
<dbReference type="PANTHER" id="PTHR36113:SF3">
    <property type="entry name" value="SLL5075 PROTEIN"/>
    <property type="match status" value="1"/>
</dbReference>
<dbReference type="InterPro" id="IPR037523">
    <property type="entry name" value="VOC_core"/>
</dbReference>
<dbReference type="Gene3D" id="3.10.180.10">
    <property type="entry name" value="2,3-Dihydroxybiphenyl 1,2-Dioxygenase, domain 1"/>
    <property type="match status" value="1"/>
</dbReference>
<proteinExistence type="predicted"/>
<dbReference type="AlphaFoldDB" id="A0A1E5XSA0"/>
<comment type="caution">
    <text evidence="2">The sequence shown here is derived from an EMBL/GenBank/DDBJ whole genome shotgun (WGS) entry which is preliminary data.</text>
</comment>
<feature type="domain" description="VOC" evidence="1">
    <location>
        <begin position="2"/>
        <end position="120"/>
    </location>
</feature>
<dbReference type="CDD" id="cd06587">
    <property type="entry name" value="VOC"/>
    <property type="match status" value="1"/>
</dbReference>
<dbReference type="Pfam" id="PF00903">
    <property type="entry name" value="Glyoxalase"/>
    <property type="match status" value="1"/>
</dbReference>
<dbReference type="OrthoDB" id="7223073at2"/>
<dbReference type="InterPro" id="IPR004360">
    <property type="entry name" value="Glyas_Fos-R_dOase_dom"/>
</dbReference>
<gene>
    <name evidence="2" type="ORF">VW23_016090</name>
</gene>
<name>A0A1E5XSA0_9HYPH</name>
<protein>
    <recommendedName>
        <fullName evidence="1">VOC domain-containing protein</fullName>
    </recommendedName>
</protein>
<dbReference type="RefSeq" id="WP_069909406.1">
    <property type="nucleotide sequence ID" value="NZ_LAJE02000158.1"/>
</dbReference>
<evidence type="ECO:0000313" key="2">
    <source>
        <dbReference type="EMBL" id="OEO31481.1"/>
    </source>
</evidence>
<dbReference type="PROSITE" id="PS51819">
    <property type="entry name" value="VOC"/>
    <property type="match status" value="1"/>
</dbReference>
<dbReference type="PANTHER" id="PTHR36113">
    <property type="entry name" value="LYASE, PUTATIVE-RELATED-RELATED"/>
    <property type="match status" value="1"/>
</dbReference>
<accession>A0A1E5XSA0</accession>
<organism evidence="2 3">
    <name type="scientific">Devosia insulae DS-56</name>
    <dbReference type="NCBI Taxonomy" id="1116389"/>
    <lineage>
        <taxon>Bacteria</taxon>
        <taxon>Pseudomonadati</taxon>
        <taxon>Pseudomonadota</taxon>
        <taxon>Alphaproteobacteria</taxon>
        <taxon>Hyphomicrobiales</taxon>
        <taxon>Devosiaceae</taxon>
        <taxon>Devosia</taxon>
    </lineage>
</organism>
<dbReference type="InterPro" id="IPR029068">
    <property type="entry name" value="Glyas_Bleomycin-R_OHBP_Dase"/>
</dbReference>
<dbReference type="SUPFAM" id="SSF54593">
    <property type="entry name" value="Glyoxalase/Bleomycin resistance protein/Dihydroxybiphenyl dioxygenase"/>
    <property type="match status" value="1"/>
</dbReference>
<sequence>MQFNHANFAVADVRAAAEFFTRHFDFAVVGKAHDNFVVLAGEGGFVLNFMATGRAEASYHKNFHIGFFVGSVAEVRLKHAELVAAAYGPGEVQQFSRGGSRTTTFYCTAPGDFLVEVATTAAD</sequence>
<evidence type="ECO:0000313" key="3">
    <source>
        <dbReference type="Proteomes" id="UP000095463"/>
    </source>
</evidence>
<evidence type="ECO:0000259" key="1">
    <source>
        <dbReference type="PROSITE" id="PS51819"/>
    </source>
</evidence>
<reference evidence="2 3" key="1">
    <citation type="journal article" date="2015" name="Genome Announc.">
        <title>Genome Assemblies of Three Soil-Associated Devosia species: D. insulae, D. limi, and D. soli.</title>
        <authorList>
            <person name="Hassan Y.I."/>
            <person name="Lepp D."/>
            <person name="Zhou T."/>
        </authorList>
    </citation>
    <scope>NUCLEOTIDE SEQUENCE [LARGE SCALE GENOMIC DNA]</scope>
    <source>
        <strain evidence="2 3">DS-56</strain>
    </source>
</reference>